<name>A0ABR3QAW8_9TREE</name>
<dbReference type="GeneID" id="95983517"/>
<keyword evidence="2 6" id="KW-0812">Transmembrane</keyword>
<protein>
    <submittedName>
        <fullName evidence="7">Uncharacterized protein</fullName>
    </submittedName>
</protein>
<keyword evidence="3" id="KW-0256">Endoplasmic reticulum</keyword>
<dbReference type="Pfam" id="PF11779">
    <property type="entry name" value="SPT_ssu-like"/>
    <property type="match status" value="1"/>
</dbReference>
<evidence type="ECO:0000256" key="4">
    <source>
        <dbReference type="ARBA" id="ARBA00022989"/>
    </source>
</evidence>
<dbReference type="Proteomes" id="UP001565368">
    <property type="component" value="Unassembled WGS sequence"/>
</dbReference>
<comment type="caution">
    <text evidence="7">The sequence shown here is derived from an EMBL/GenBank/DDBJ whole genome shotgun (WGS) entry which is preliminary data.</text>
</comment>
<evidence type="ECO:0000256" key="3">
    <source>
        <dbReference type="ARBA" id="ARBA00022824"/>
    </source>
</evidence>
<evidence type="ECO:0000256" key="6">
    <source>
        <dbReference type="SAM" id="Phobius"/>
    </source>
</evidence>
<reference evidence="7 8" key="1">
    <citation type="submission" date="2023-08" db="EMBL/GenBank/DDBJ databases">
        <title>Annotated Genome Sequence of Vanrija albida AlHP1.</title>
        <authorList>
            <person name="Herzog R."/>
        </authorList>
    </citation>
    <scope>NUCLEOTIDE SEQUENCE [LARGE SCALE GENOMIC DNA]</scope>
    <source>
        <strain evidence="7 8">AlHP1</strain>
    </source>
</reference>
<accession>A0ABR3QAW8</accession>
<gene>
    <name evidence="7" type="ORF">Q8F55_002474</name>
</gene>
<dbReference type="EMBL" id="JBBXJM010000002">
    <property type="protein sequence ID" value="KAL1411513.1"/>
    <property type="molecule type" value="Genomic_DNA"/>
</dbReference>
<dbReference type="RefSeq" id="XP_069211457.1">
    <property type="nucleotide sequence ID" value="XM_069351071.1"/>
</dbReference>
<evidence type="ECO:0000313" key="8">
    <source>
        <dbReference type="Proteomes" id="UP001565368"/>
    </source>
</evidence>
<sequence>MARALPPPPPPVAVRLGGISRYDRQPDNRWLRPLWKKGVQIDAHLCFSMFEWWETVILSLIVFPITALFWYSAFTYFPAHFEYISRRYAYYVFGDESVSTLALVRAWLVAAWAWVLAEGGKLVGDGAALAHDVGSKVEL</sequence>
<organism evidence="7 8">
    <name type="scientific">Vanrija albida</name>
    <dbReference type="NCBI Taxonomy" id="181172"/>
    <lineage>
        <taxon>Eukaryota</taxon>
        <taxon>Fungi</taxon>
        <taxon>Dikarya</taxon>
        <taxon>Basidiomycota</taxon>
        <taxon>Agaricomycotina</taxon>
        <taxon>Tremellomycetes</taxon>
        <taxon>Trichosporonales</taxon>
        <taxon>Trichosporonaceae</taxon>
        <taxon>Vanrija</taxon>
    </lineage>
</organism>
<keyword evidence="4 6" id="KW-1133">Transmembrane helix</keyword>
<evidence type="ECO:0000256" key="5">
    <source>
        <dbReference type="ARBA" id="ARBA00023136"/>
    </source>
</evidence>
<comment type="subcellular location">
    <subcellularLocation>
        <location evidence="1">Endoplasmic reticulum membrane</location>
        <topology evidence="1">Multi-pass membrane protein</topology>
    </subcellularLocation>
</comment>
<dbReference type="InterPro" id="IPR024512">
    <property type="entry name" value="Ser_palmitoyltrfase_ssu-like"/>
</dbReference>
<feature type="transmembrane region" description="Helical" evidence="6">
    <location>
        <begin position="57"/>
        <end position="77"/>
    </location>
</feature>
<proteinExistence type="predicted"/>
<keyword evidence="8" id="KW-1185">Reference proteome</keyword>
<evidence type="ECO:0000313" key="7">
    <source>
        <dbReference type="EMBL" id="KAL1411513.1"/>
    </source>
</evidence>
<keyword evidence="5 6" id="KW-0472">Membrane</keyword>
<evidence type="ECO:0000256" key="1">
    <source>
        <dbReference type="ARBA" id="ARBA00004477"/>
    </source>
</evidence>
<evidence type="ECO:0000256" key="2">
    <source>
        <dbReference type="ARBA" id="ARBA00022692"/>
    </source>
</evidence>